<feature type="active site" evidence="4">
    <location>
        <position position="427"/>
    </location>
</feature>
<feature type="domain" description="CobQ/CobB/MinD/ParA nucleotide binding" evidence="5">
    <location>
        <begin position="4"/>
        <end position="227"/>
    </location>
</feature>
<protein>
    <recommendedName>
        <fullName evidence="4">Cobyric acid synthase</fullName>
    </recommendedName>
</protein>
<sequence length="485" mass="54240">MRGIMIQGTASDVGKSMICAALCRILSDQKIKVAPFKSQNMSNNSYVTVWGEEIGRSQGVQAEAARTIATVDMNPILLKPESGMKSQVILFGKKIETMDGMDYRARFYKKGLQAIDHALANLAKNFTHIVIEGAGSPTEMNLNDRELVNMTVAKRADVPVILVADIERGGVFASIVGTLALIPEKERVKGLIINKFRGDVKLFEDGVRFLESYTGIPVLGVIPYLDHHEIEQEDSLGVRAVRQLSLVENAIDLVVCKHPYLSNFTDIEPFLTEADVSVRWAETVDDIGHPDILVLPGTKSTIADLRYWKQQQLGEKLKSLQKDTWIVGLCGGFQMFAETLSDPQGHDGVSVESEAGFGLVSKMHVDFVEEKIVRRQQGMVRFREDDIAVSGYEIHHGRVTGINYPLIDSEESTEGYFHNRLIGTHLHGFFRDRSCRTAFLSSIRKQKNLPLPAVETTTDPIDRWATHVKNHLDWQKTTEIMEAFQ</sequence>
<dbReference type="UniPathway" id="UPA00148"/>
<dbReference type="AlphaFoldDB" id="A0A1B1S2N0"/>
<dbReference type="InterPro" id="IPR029062">
    <property type="entry name" value="Class_I_gatase-like"/>
</dbReference>
<dbReference type="OrthoDB" id="9808302at2"/>
<dbReference type="EMBL" id="CP016540">
    <property type="protein sequence ID" value="ANU27441.1"/>
    <property type="molecule type" value="Genomic_DNA"/>
</dbReference>
<evidence type="ECO:0000259" key="5">
    <source>
        <dbReference type="Pfam" id="PF01656"/>
    </source>
</evidence>
<dbReference type="InterPro" id="IPR002586">
    <property type="entry name" value="CobQ/CobB/MinD/ParA_Nub-bd_dom"/>
</dbReference>
<accession>A0A1B1S2N0</accession>
<evidence type="ECO:0000313" key="7">
    <source>
        <dbReference type="EMBL" id="ANU27441.1"/>
    </source>
</evidence>
<comment type="function">
    <text evidence="4">Catalyzes amidations at positions B, D, E, and G on adenosylcobyrinic A,C-diamide. NH(2) groups are provided by glutamine, and one molecule of ATP is hydrogenolyzed for each amidation.</text>
</comment>
<dbReference type="CDD" id="cd01750">
    <property type="entry name" value="GATase1_CobQ"/>
    <property type="match status" value="1"/>
</dbReference>
<dbReference type="PROSITE" id="PS51274">
    <property type="entry name" value="GATASE_COBBQ"/>
    <property type="match status" value="1"/>
</dbReference>
<dbReference type="GO" id="GO:0015420">
    <property type="term" value="F:ABC-type vitamin B12 transporter activity"/>
    <property type="evidence" value="ECO:0007669"/>
    <property type="project" value="UniProtKB-UniRule"/>
</dbReference>
<dbReference type="NCBIfam" id="NF001989">
    <property type="entry name" value="PRK00784.1"/>
    <property type="match status" value="1"/>
</dbReference>
<keyword evidence="3 4" id="KW-0315">Glutamine amidotransferase</keyword>
<keyword evidence="2 4" id="KW-0169">Cobalamin biosynthesis</keyword>
<dbReference type="GO" id="GO:0009236">
    <property type="term" value="P:cobalamin biosynthetic process"/>
    <property type="evidence" value="ECO:0007669"/>
    <property type="project" value="UniProtKB-UniRule"/>
</dbReference>
<dbReference type="InterPro" id="IPR047045">
    <property type="entry name" value="CobQ_N"/>
</dbReference>
<dbReference type="SUPFAM" id="SSF52317">
    <property type="entry name" value="Class I glutamine amidotransferase-like"/>
    <property type="match status" value="1"/>
</dbReference>
<dbReference type="SUPFAM" id="SSF52540">
    <property type="entry name" value="P-loop containing nucleoside triphosphate hydrolases"/>
    <property type="match status" value="1"/>
</dbReference>
<proteinExistence type="inferred from homology"/>
<dbReference type="STRING" id="1302659.I858_010610"/>
<evidence type="ECO:0000313" key="8">
    <source>
        <dbReference type="Proteomes" id="UP000053354"/>
    </source>
</evidence>
<evidence type="ECO:0000256" key="1">
    <source>
        <dbReference type="ARBA" id="ARBA00004953"/>
    </source>
</evidence>
<evidence type="ECO:0000256" key="4">
    <source>
        <dbReference type="HAMAP-Rule" id="MF_00028"/>
    </source>
</evidence>
<reference evidence="7" key="1">
    <citation type="submission" date="2016-10" db="EMBL/GenBank/DDBJ databases">
        <authorList>
            <person name="See-Too W.S."/>
        </authorList>
    </citation>
    <scope>NUCLEOTIDE SEQUENCE</scope>
    <source>
        <strain evidence="7">L10.15</strain>
    </source>
</reference>
<dbReference type="KEGG" id="pll:I858_010610"/>
<feature type="domain" description="CobB/CobQ-like glutamine amidotransferase" evidence="6">
    <location>
        <begin position="254"/>
        <end position="433"/>
    </location>
</feature>
<feature type="active site" description="Nucleophile" evidence="4">
    <location>
        <position position="330"/>
    </location>
</feature>
<name>A0A1B1S2N0_9BACL</name>
<dbReference type="Gene3D" id="3.40.50.300">
    <property type="entry name" value="P-loop containing nucleotide triphosphate hydrolases"/>
    <property type="match status" value="1"/>
</dbReference>
<dbReference type="PANTHER" id="PTHR21343">
    <property type="entry name" value="DETHIOBIOTIN SYNTHETASE"/>
    <property type="match status" value="1"/>
</dbReference>
<dbReference type="HAMAP" id="MF_00028">
    <property type="entry name" value="CobQ"/>
    <property type="match status" value="1"/>
</dbReference>
<organism evidence="7 8">
    <name type="scientific">Planococcus versutus</name>
    <dbReference type="NCBI Taxonomy" id="1302659"/>
    <lineage>
        <taxon>Bacteria</taxon>
        <taxon>Bacillati</taxon>
        <taxon>Bacillota</taxon>
        <taxon>Bacilli</taxon>
        <taxon>Bacillales</taxon>
        <taxon>Caryophanaceae</taxon>
        <taxon>Planococcus</taxon>
    </lineage>
</organism>
<dbReference type="InterPro" id="IPR033949">
    <property type="entry name" value="CobQ_GATase1"/>
</dbReference>
<evidence type="ECO:0000256" key="2">
    <source>
        <dbReference type="ARBA" id="ARBA00022573"/>
    </source>
</evidence>
<evidence type="ECO:0000259" key="6">
    <source>
        <dbReference type="Pfam" id="PF07685"/>
    </source>
</evidence>
<gene>
    <name evidence="4" type="primary">cobQ</name>
    <name evidence="7" type="ORF">I858_010610</name>
</gene>
<comment type="pathway">
    <text evidence="1 4">Cofactor biosynthesis; adenosylcobalamin biosynthesis.</text>
</comment>
<dbReference type="Proteomes" id="UP000053354">
    <property type="component" value="Chromosome"/>
</dbReference>
<dbReference type="Pfam" id="PF01656">
    <property type="entry name" value="CbiA"/>
    <property type="match status" value="1"/>
</dbReference>
<dbReference type="GO" id="GO:0003824">
    <property type="term" value="F:catalytic activity"/>
    <property type="evidence" value="ECO:0007669"/>
    <property type="project" value="InterPro"/>
</dbReference>
<comment type="similarity">
    <text evidence="4">Belongs to the CobB/CobQ family. CobQ subfamily.</text>
</comment>
<evidence type="ECO:0000256" key="3">
    <source>
        <dbReference type="ARBA" id="ARBA00022962"/>
    </source>
</evidence>
<dbReference type="RefSeq" id="WP_049692954.1">
    <property type="nucleotide sequence ID" value="NZ_CP016540.2"/>
</dbReference>
<dbReference type="NCBIfam" id="TIGR00313">
    <property type="entry name" value="cobQ"/>
    <property type="match status" value="1"/>
</dbReference>
<keyword evidence="8" id="KW-1185">Reference proteome</keyword>
<dbReference type="PANTHER" id="PTHR21343:SF1">
    <property type="entry name" value="COBYRIC ACID SYNTHASE"/>
    <property type="match status" value="1"/>
</dbReference>
<dbReference type="Pfam" id="PF07685">
    <property type="entry name" value="GATase_3"/>
    <property type="match status" value="1"/>
</dbReference>
<dbReference type="InterPro" id="IPR027417">
    <property type="entry name" value="P-loop_NTPase"/>
</dbReference>
<dbReference type="InterPro" id="IPR004459">
    <property type="entry name" value="CobQ_synth"/>
</dbReference>
<dbReference type="CDD" id="cd05389">
    <property type="entry name" value="CobQ_N"/>
    <property type="match status" value="1"/>
</dbReference>
<dbReference type="InterPro" id="IPR011698">
    <property type="entry name" value="GATase_3"/>
</dbReference>
<dbReference type="Gene3D" id="3.40.50.880">
    <property type="match status" value="1"/>
</dbReference>